<dbReference type="SMART" id="SM00304">
    <property type="entry name" value="HAMP"/>
    <property type="match status" value="1"/>
</dbReference>
<dbReference type="Proteomes" id="UP001480955">
    <property type="component" value="Unassembled WGS sequence"/>
</dbReference>
<dbReference type="SMART" id="SM01358">
    <property type="entry name" value="HBM"/>
    <property type="match status" value="1"/>
</dbReference>
<gene>
    <name evidence="7" type="ORF">ABS772_25040</name>
</gene>
<sequence>MAIQLRRAGLRAQIAVLGVSGALLLGLIYADGARTQAALQQVADGSAQLHLAMITVDRALAVARQAETDFLIHRREALIETRERALAEAGEALTQVEQRAAEVPSDDPLRRADAIRPSLNLYATRFQNVAAAQRTLGFNETQGLQGRLRDAVHQVEARLAQSDLLPLNALMLTMRRHEKDFMLRGGDKYVDALRESVDAFEQALKGAPLAETTRAELRERIRTYEQGFLAYAAGADTLKEEAADLDTIVQRLQPLTTEVRRTIESLNAQAQSAIAASRETTTRRMLWAIALTVLCTGLLSLWVGQRISRPLRMMARAMEALAGGDLAVTVPTLRRRDELGAIAAAFAVFHAKMVENRDLTAERLAERLRSEAERRQAMLALADRLETEVGGATRDLAEAAARMQHEAQVVSGAVAQTGERAVSVAATSEQTSANVHQVSAATEELTASIGEISAQVTLSAQATRVALQEAGRTGTAVRDLAETMDRVGEVVGLIAGIADQTNLLALNATIEAARAGESGRGFAVVATEVKALAGQTARATGDIRDQIAAIRDAMAEAIDAASGIEHRVGEMSTIAEAIAATMEQQSAAVRDIAGHVVRAATGTQLVSGTIAGVSSDVDRAAGAASGVSAAARSVADRSRVLADDVSRFLVHVRAA</sequence>
<dbReference type="Pfam" id="PF00015">
    <property type="entry name" value="MCPsignal"/>
    <property type="match status" value="1"/>
</dbReference>
<dbReference type="Gene3D" id="6.10.340.10">
    <property type="match status" value="1"/>
</dbReference>
<feature type="domain" description="HAMP" evidence="6">
    <location>
        <begin position="305"/>
        <end position="358"/>
    </location>
</feature>
<evidence type="ECO:0000256" key="2">
    <source>
        <dbReference type="ARBA" id="ARBA00029447"/>
    </source>
</evidence>
<dbReference type="PROSITE" id="PS50111">
    <property type="entry name" value="CHEMOTAXIS_TRANSDUC_2"/>
    <property type="match status" value="1"/>
</dbReference>
<keyword evidence="8" id="KW-1185">Reference proteome</keyword>
<dbReference type="Gene3D" id="1.10.287.950">
    <property type="entry name" value="Methyl-accepting chemotaxis protein"/>
    <property type="match status" value="1"/>
</dbReference>
<dbReference type="PANTHER" id="PTHR32089:SF112">
    <property type="entry name" value="LYSOZYME-LIKE PROTEIN-RELATED"/>
    <property type="match status" value="1"/>
</dbReference>
<organism evidence="7 8">
    <name type="scientific">Methylorubrum podarium</name>
    <dbReference type="NCBI Taxonomy" id="200476"/>
    <lineage>
        <taxon>Bacteria</taxon>
        <taxon>Pseudomonadati</taxon>
        <taxon>Pseudomonadota</taxon>
        <taxon>Alphaproteobacteria</taxon>
        <taxon>Hyphomicrobiales</taxon>
        <taxon>Methylobacteriaceae</taxon>
        <taxon>Methylorubrum</taxon>
    </lineage>
</organism>
<keyword evidence="1 3" id="KW-0807">Transducer</keyword>
<dbReference type="Pfam" id="PF00672">
    <property type="entry name" value="HAMP"/>
    <property type="match status" value="1"/>
</dbReference>
<evidence type="ECO:0000256" key="1">
    <source>
        <dbReference type="ARBA" id="ARBA00023224"/>
    </source>
</evidence>
<dbReference type="InterPro" id="IPR004090">
    <property type="entry name" value="Chemotax_Me-accpt_rcpt"/>
</dbReference>
<proteinExistence type="inferred from homology"/>
<feature type="transmembrane region" description="Helical" evidence="4">
    <location>
        <begin position="285"/>
        <end position="304"/>
    </location>
</feature>
<reference evidence="7 8" key="1">
    <citation type="submission" date="2024-06" db="EMBL/GenBank/DDBJ databases">
        <authorList>
            <person name="Campbell A.G."/>
        </authorList>
    </citation>
    <scope>NUCLEOTIDE SEQUENCE [LARGE SCALE GENOMIC DNA]</scope>
    <source>
        <strain evidence="7 8">EM12</strain>
    </source>
</reference>
<dbReference type="CDD" id="cd06225">
    <property type="entry name" value="HAMP"/>
    <property type="match status" value="1"/>
</dbReference>
<keyword evidence="4" id="KW-1133">Transmembrane helix</keyword>
<dbReference type="SMART" id="SM00283">
    <property type="entry name" value="MA"/>
    <property type="match status" value="1"/>
</dbReference>
<evidence type="ECO:0000259" key="5">
    <source>
        <dbReference type="PROSITE" id="PS50111"/>
    </source>
</evidence>
<dbReference type="InterPro" id="IPR003660">
    <property type="entry name" value="HAMP_dom"/>
</dbReference>
<comment type="caution">
    <text evidence="7">The sequence shown here is derived from an EMBL/GenBank/DDBJ whole genome shotgun (WGS) entry which is preliminary data.</text>
</comment>
<comment type="similarity">
    <text evidence="2">Belongs to the methyl-accepting chemotaxis (MCP) protein family.</text>
</comment>
<dbReference type="RefSeq" id="WP_350397398.1">
    <property type="nucleotide sequence ID" value="NZ_JBELQE010000131.1"/>
</dbReference>
<keyword evidence="4" id="KW-0472">Membrane</keyword>
<dbReference type="InterPro" id="IPR004089">
    <property type="entry name" value="MCPsignal_dom"/>
</dbReference>
<evidence type="ECO:0000259" key="6">
    <source>
        <dbReference type="PROSITE" id="PS50885"/>
    </source>
</evidence>
<dbReference type="PRINTS" id="PR00260">
    <property type="entry name" value="CHEMTRNSDUCR"/>
</dbReference>
<feature type="domain" description="Methyl-accepting transducer" evidence="5">
    <location>
        <begin position="399"/>
        <end position="635"/>
    </location>
</feature>
<evidence type="ECO:0000256" key="4">
    <source>
        <dbReference type="SAM" id="Phobius"/>
    </source>
</evidence>
<evidence type="ECO:0000256" key="3">
    <source>
        <dbReference type="PROSITE-ProRule" id="PRU00284"/>
    </source>
</evidence>
<dbReference type="InterPro" id="IPR032255">
    <property type="entry name" value="HBM"/>
</dbReference>
<protein>
    <submittedName>
        <fullName evidence="7">Methyl-accepting chemotaxis protein</fullName>
    </submittedName>
</protein>
<evidence type="ECO:0000313" key="7">
    <source>
        <dbReference type="EMBL" id="MER2253192.1"/>
    </source>
</evidence>
<name>A0ABV1QUW2_9HYPH</name>
<keyword evidence="4" id="KW-0812">Transmembrane</keyword>
<dbReference type="PROSITE" id="PS50885">
    <property type="entry name" value="HAMP"/>
    <property type="match status" value="1"/>
</dbReference>
<dbReference type="PANTHER" id="PTHR32089">
    <property type="entry name" value="METHYL-ACCEPTING CHEMOTAXIS PROTEIN MCPB"/>
    <property type="match status" value="1"/>
</dbReference>
<accession>A0ABV1QUW2</accession>
<evidence type="ECO:0000313" key="8">
    <source>
        <dbReference type="Proteomes" id="UP001480955"/>
    </source>
</evidence>
<dbReference type="SUPFAM" id="SSF58104">
    <property type="entry name" value="Methyl-accepting chemotaxis protein (MCP) signaling domain"/>
    <property type="match status" value="1"/>
</dbReference>
<dbReference type="EMBL" id="JBELQE010000131">
    <property type="protein sequence ID" value="MER2253192.1"/>
    <property type="molecule type" value="Genomic_DNA"/>
</dbReference>